<feature type="transmembrane region" description="Helical" evidence="6">
    <location>
        <begin position="86"/>
        <end position="112"/>
    </location>
</feature>
<accession>A0A1M6JU74</accession>
<feature type="transmembrane region" description="Helical" evidence="6">
    <location>
        <begin position="149"/>
        <end position="168"/>
    </location>
</feature>
<dbReference type="PANTHER" id="PTHR23291:SF50">
    <property type="entry name" value="PROTEIN LIFEGUARD 4"/>
    <property type="match status" value="1"/>
</dbReference>
<evidence type="ECO:0000256" key="1">
    <source>
        <dbReference type="ARBA" id="ARBA00004141"/>
    </source>
</evidence>
<keyword evidence="5 6" id="KW-0472">Membrane</keyword>
<dbReference type="OrthoDB" id="9793828at2"/>
<keyword evidence="4 6" id="KW-1133">Transmembrane helix</keyword>
<name>A0A1M6JU74_9FIRM</name>
<keyword evidence="3 6" id="KW-0812">Transmembrane</keyword>
<sequence>MYYGENNYGPRTYEEQYDAIKGMNAYITKVFGWMFLGLLLTSLVGLAIASNLSLVYTIVTTPILFYGLMIAELVVVFVLSARITKFSYAAAVGLFMGYAALNGVTFSIIFLAYTDASILSAFGTTAVTFGIMCAYGYFTRNDLTRFRSILFMGLIGILVLSLVNIFLASSSIGWIISLVSLFVFLGLTAYDMQKLKAFYFNTEGNLALRNNLGIYGALQLYLDFINLFLTILRFMGKRRN</sequence>
<dbReference type="InterPro" id="IPR006214">
    <property type="entry name" value="Bax_inhibitor_1-related"/>
</dbReference>
<feature type="transmembrane region" description="Helical" evidence="6">
    <location>
        <begin position="212"/>
        <end position="235"/>
    </location>
</feature>
<proteinExistence type="inferred from homology"/>
<evidence type="ECO:0000256" key="2">
    <source>
        <dbReference type="ARBA" id="ARBA00010350"/>
    </source>
</evidence>
<organism evidence="7 8">
    <name type="scientific">Thermoclostridium caenicola</name>
    <dbReference type="NCBI Taxonomy" id="659425"/>
    <lineage>
        <taxon>Bacteria</taxon>
        <taxon>Bacillati</taxon>
        <taxon>Bacillota</taxon>
        <taxon>Clostridia</taxon>
        <taxon>Eubacteriales</taxon>
        <taxon>Oscillospiraceae</taxon>
        <taxon>Thermoclostridium</taxon>
    </lineage>
</organism>
<gene>
    <name evidence="7" type="ORF">SAMN05444373_10628</name>
</gene>
<keyword evidence="8" id="KW-1185">Reference proteome</keyword>
<evidence type="ECO:0000256" key="6">
    <source>
        <dbReference type="RuleBase" id="RU004379"/>
    </source>
</evidence>
<comment type="similarity">
    <text evidence="2 6">Belongs to the BI1 family.</text>
</comment>
<comment type="subcellular location">
    <subcellularLocation>
        <location evidence="1">Membrane</location>
        <topology evidence="1">Multi-pass membrane protein</topology>
    </subcellularLocation>
</comment>
<dbReference type="GO" id="GO:0005886">
    <property type="term" value="C:plasma membrane"/>
    <property type="evidence" value="ECO:0007669"/>
    <property type="project" value="TreeGrafter"/>
</dbReference>
<dbReference type="PANTHER" id="PTHR23291">
    <property type="entry name" value="BAX INHIBITOR-RELATED"/>
    <property type="match status" value="1"/>
</dbReference>
<protein>
    <recommendedName>
        <fullName evidence="9">Modulator of FtsH protease</fullName>
    </recommendedName>
</protein>
<feature type="transmembrane region" description="Helical" evidence="6">
    <location>
        <begin position="174"/>
        <end position="192"/>
    </location>
</feature>
<feature type="transmembrane region" description="Helical" evidence="6">
    <location>
        <begin position="118"/>
        <end position="137"/>
    </location>
</feature>
<dbReference type="Pfam" id="PF01027">
    <property type="entry name" value="Bax1-I"/>
    <property type="match status" value="1"/>
</dbReference>
<evidence type="ECO:0000313" key="8">
    <source>
        <dbReference type="Proteomes" id="UP000324781"/>
    </source>
</evidence>
<reference evidence="7 8" key="1">
    <citation type="submission" date="2016-11" db="EMBL/GenBank/DDBJ databases">
        <authorList>
            <person name="Varghese N."/>
            <person name="Submissions S."/>
        </authorList>
    </citation>
    <scope>NUCLEOTIDE SEQUENCE [LARGE SCALE GENOMIC DNA]</scope>
    <source>
        <strain evidence="7 8">DSM 19027</strain>
    </source>
</reference>
<dbReference type="CDD" id="cd10432">
    <property type="entry name" value="BI-1-like_bacterial"/>
    <property type="match status" value="1"/>
</dbReference>
<dbReference type="EMBL" id="FQZP01000062">
    <property type="protein sequence ID" value="SHJ50231.1"/>
    <property type="molecule type" value="Genomic_DNA"/>
</dbReference>
<dbReference type="RefSeq" id="WP_149679562.1">
    <property type="nucleotide sequence ID" value="NZ_FQZP01000062.1"/>
</dbReference>
<evidence type="ECO:0000256" key="5">
    <source>
        <dbReference type="ARBA" id="ARBA00023136"/>
    </source>
</evidence>
<evidence type="ECO:0008006" key="9">
    <source>
        <dbReference type="Google" id="ProtNLM"/>
    </source>
</evidence>
<evidence type="ECO:0000256" key="4">
    <source>
        <dbReference type="ARBA" id="ARBA00022989"/>
    </source>
</evidence>
<dbReference type="Proteomes" id="UP000324781">
    <property type="component" value="Unassembled WGS sequence"/>
</dbReference>
<evidence type="ECO:0000313" key="7">
    <source>
        <dbReference type="EMBL" id="SHJ50231.1"/>
    </source>
</evidence>
<evidence type="ECO:0000256" key="3">
    <source>
        <dbReference type="ARBA" id="ARBA00022692"/>
    </source>
</evidence>
<feature type="transmembrane region" description="Helical" evidence="6">
    <location>
        <begin position="55"/>
        <end position="79"/>
    </location>
</feature>
<feature type="transmembrane region" description="Helical" evidence="6">
    <location>
        <begin position="30"/>
        <end position="49"/>
    </location>
</feature>
<dbReference type="AlphaFoldDB" id="A0A1M6JU74"/>